<dbReference type="AlphaFoldDB" id="F2L539"/>
<dbReference type="RefSeq" id="WP_013679624.1">
    <property type="nucleotide sequence ID" value="NC_015315.1"/>
</dbReference>
<evidence type="ECO:0000313" key="1">
    <source>
        <dbReference type="EMBL" id="AEA12288.1"/>
    </source>
</evidence>
<dbReference type="EMBL" id="CP002590">
    <property type="protein sequence ID" value="AEA12288.1"/>
    <property type="molecule type" value="Genomic_DNA"/>
</dbReference>
<gene>
    <name evidence="1" type="ordered locus">TUZN_0801</name>
</gene>
<organism evidence="1 2">
    <name type="scientific">Thermoproteus uzoniensis (strain 768-20)</name>
    <dbReference type="NCBI Taxonomy" id="999630"/>
    <lineage>
        <taxon>Archaea</taxon>
        <taxon>Thermoproteota</taxon>
        <taxon>Thermoprotei</taxon>
        <taxon>Thermoproteales</taxon>
        <taxon>Thermoproteaceae</taxon>
        <taxon>Thermoproteus</taxon>
    </lineage>
</organism>
<keyword evidence="2" id="KW-1185">Reference proteome</keyword>
<accession>F2L539</accession>
<dbReference type="Proteomes" id="UP000008138">
    <property type="component" value="Chromosome"/>
</dbReference>
<protein>
    <recommendedName>
        <fullName evidence="3">DUF1922 domain-containing protein</fullName>
    </recommendedName>
</protein>
<dbReference type="GeneID" id="10360337"/>
<dbReference type="OrthoDB" id="25930at2157"/>
<dbReference type="eggNOG" id="arCOG05509">
    <property type="taxonomic scope" value="Archaea"/>
</dbReference>
<dbReference type="KEGG" id="tuz:TUZN_0801"/>
<proteinExistence type="predicted"/>
<evidence type="ECO:0000313" key="2">
    <source>
        <dbReference type="Proteomes" id="UP000008138"/>
    </source>
</evidence>
<reference key="2">
    <citation type="submission" date="2011-03" db="EMBL/GenBank/DDBJ databases">
        <title>Complete genome sequence of the thermoacidophilic crenarchaeon Thermoproteus uzoniensis 768-20.</title>
        <authorList>
            <person name="Mardanov A.V."/>
            <person name="Gumerov V.M."/>
            <person name="Beletsky A.V."/>
            <person name="Prokofeva M.I."/>
            <person name="Bonch-Osmolovskaya E.A."/>
            <person name="Ravin N.V."/>
            <person name="Skryabin K.G."/>
        </authorList>
    </citation>
    <scope>NUCLEOTIDE SEQUENCE</scope>
    <source>
        <strain>768-20</strain>
    </source>
</reference>
<dbReference type="HOGENOM" id="CLU_200173_0_0_2"/>
<sequence length="74" mass="7687">MRYLAVVCPRCGMASAAKSGAKSHVCPFCGARIDLERASVIASGTAEEVRKAVARHNEGLRKPGGGARKTADGM</sequence>
<dbReference type="Gene3D" id="3.90.820.10">
    <property type="entry name" value="Structural Genomics, Unknown Function 30-nov-00 1gh9 Mol_id"/>
    <property type="match status" value="1"/>
</dbReference>
<dbReference type="STRING" id="999630.TUZN_0801"/>
<evidence type="ECO:0008006" key="3">
    <source>
        <dbReference type="Google" id="ProtNLM"/>
    </source>
</evidence>
<name>F2L539_THEU7</name>
<reference evidence="1 2" key="1">
    <citation type="journal article" date="2011" name="J. Bacteriol.">
        <title>Complete genome sequence of the thermoacidophilic crenarchaeon Thermoproteus uzoniensis 768-20.</title>
        <authorList>
            <person name="Mardanov A.V."/>
            <person name="Gumerov V.M."/>
            <person name="Beletsky A.V."/>
            <person name="Prokofeva M.I."/>
            <person name="Bonch-Osmolovskaya E.A."/>
            <person name="Ravin N.V."/>
            <person name="Skryabin K.G."/>
        </authorList>
    </citation>
    <scope>NUCLEOTIDE SEQUENCE [LARGE SCALE GENOMIC DNA]</scope>
    <source>
        <strain evidence="1 2">768-20</strain>
    </source>
</reference>